<evidence type="ECO:0000256" key="3">
    <source>
        <dbReference type="ARBA" id="ARBA00022729"/>
    </source>
</evidence>
<dbReference type="Proteomes" id="UP000247099">
    <property type="component" value="Unassembled WGS sequence"/>
</dbReference>
<keyword evidence="9" id="KW-1185">Reference proteome</keyword>
<comment type="caution">
    <text evidence="8">The sequence shown here is derived from an EMBL/GenBank/DDBJ whole genome shotgun (WGS) entry which is preliminary data.</text>
</comment>
<evidence type="ECO:0000256" key="1">
    <source>
        <dbReference type="ARBA" id="ARBA00010296"/>
    </source>
</evidence>
<accession>A0A317ZI36</accession>
<dbReference type="Pfam" id="PF08085">
    <property type="entry name" value="Entericidin"/>
    <property type="match status" value="1"/>
</dbReference>
<proteinExistence type="inferred from homology"/>
<dbReference type="InParanoid" id="A0A317ZI36"/>
<reference evidence="8 9" key="1">
    <citation type="submission" date="2018-05" db="EMBL/GenBank/DDBJ databases">
        <title>Coraliomargarita sinensis sp. nov., isolated from a marine solar saltern.</title>
        <authorList>
            <person name="Zhou L.Y."/>
        </authorList>
    </citation>
    <scope>NUCLEOTIDE SEQUENCE [LARGE SCALE GENOMIC DNA]</scope>
    <source>
        <strain evidence="8 9">WN38</strain>
    </source>
</reference>
<comment type="similarity">
    <text evidence="1">Belongs to the EcnA/EcnB lipoprotein family.</text>
</comment>
<keyword evidence="4" id="KW-0472">Membrane</keyword>
<name>A0A317ZI36_9BACT</name>
<feature type="chain" id="PRO_5016357166" description="Entericidin" evidence="7">
    <location>
        <begin position="19"/>
        <end position="42"/>
    </location>
</feature>
<dbReference type="InterPro" id="IPR012556">
    <property type="entry name" value="Entericidin"/>
</dbReference>
<evidence type="ECO:0000313" key="9">
    <source>
        <dbReference type="Proteomes" id="UP000247099"/>
    </source>
</evidence>
<keyword evidence="3 7" id="KW-0732">Signal</keyword>
<evidence type="ECO:0000256" key="2">
    <source>
        <dbReference type="ARBA" id="ARBA00022475"/>
    </source>
</evidence>
<sequence>MKKYLTLLAALTAVLALMGCNTLDGVGEDLEDAGESMQEAAD</sequence>
<dbReference type="EMBL" id="QHJQ01000001">
    <property type="protein sequence ID" value="PXA05384.1"/>
    <property type="molecule type" value="Genomic_DNA"/>
</dbReference>
<gene>
    <name evidence="8" type="ORF">DDZ13_00520</name>
</gene>
<evidence type="ECO:0000256" key="4">
    <source>
        <dbReference type="ARBA" id="ARBA00023136"/>
    </source>
</evidence>
<protein>
    <recommendedName>
        <fullName evidence="10">Entericidin</fullName>
    </recommendedName>
</protein>
<dbReference type="PROSITE" id="PS51257">
    <property type="entry name" value="PROKAR_LIPOPROTEIN"/>
    <property type="match status" value="1"/>
</dbReference>
<evidence type="ECO:0000256" key="6">
    <source>
        <dbReference type="ARBA" id="ARBA00023288"/>
    </source>
</evidence>
<organism evidence="8 9">
    <name type="scientific">Coraliomargarita sinensis</name>
    <dbReference type="NCBI Taxonomy" id="2174842"/>
    <lineage>
        <taxon>Bacteria</taxon>
        <taxon>Pseudomonadati</taxon>
        <taxon>Verrucomicrobiota</taxon>
        <taxon>Opitutia</taxon>
        <taxon>Puniceicoccales</taxon>
        <taxon>Coraliomargaritaceae</taxon>
        <taxon>Coraliomargarita</taxon>
    </lineage>
</organism>
<dbReference type="AlphaFoldDB" id="A0A317ZI36"/>
<dbReference type="GO" id="GO:0016020">
    <property type="term" value="C:membrane"/>
    <property type="evidence" value="ECO:0007669"/>
    <property type="project" value="InterPro"/>
</dbReference>
<dbReference type="GO" id="GO:0009636">
    <property type="term" value="P:response to toxic substance"/>
    <property type="evidence" value="ECO:0007669"/>
    <property type="project" value="InterPro"/>
</dbReference>
<evidence type="ECO:0008006" key="10">
    <source>
        <dbReference type="Google" id="ProtNLM"/>
    </source>
</evidence>
<keyword evidence="6" id="KW-0449">Lipoprotein</keyword>
<evidence type="ECO:0000313" key="8">
    <source>
        <dbReference type="EMBL" id="PXA05384.1"/>
    </source>
</evidence>
<evidence type="ECO:0000256" key="5">
    <source>
        <dbReference type="ARBA" id="ARBA00023139"/>
    </source>
</evidence>
<evidence type="ECO:0000256" key="7">
    <source>
        <dbReference type="SAM" id="SignalP"/>
    </source>
</evidence>
<dbReference type="RefSeq" id="WP_110129465.1">
    <property type="nucleotide sequence ID" value="NZ_QHJQ01000001.1"/>
</dbReference>
<feature type="signal peptide" evidence="7">
    <location>
        <begin position="1"/>
        <end position="18"/>
    </location>
</feature>
<keyword evidence="2" id="KW-1003">Cell membrane</keyword>
<keyword evidence="5" id="KW-0564">Palmitate</keyword>